<dbReference type="Pfam" id="PF04816">
    <property type="entry name" value="TrmK"/>
    <property type="match status" value="1"/>
</dbReference>
<dbReference type="PIRSF" id="PIRSF018637">
    <property type="entry name" value="TrmK"/>
    <property type="match status" value="1"/>
</dbReference>
<dbReference type="GO" id="GO:0008168">
    <property type="term" value="F:methyltransferase activity"/>
    <property type="evidence" value="ECO:0007669"/>
    <property type="project" value="UniProtKB-KW"/>
</dbReference>
<keyword evidence="2" id="KW-1185">Reference proteome</keyword>
<dbReference type="Proteomes" id="UP001432099">
    <property type="component" value="Chromosome"/>
</dbReference>
<sequence length="227" mass="25299">MNCELSLRLQTCLDALHPLQSIADIGTDHAYLPCAGLLRGQLKRAIAADVGGGPLEAAKATISKYNLDDLIETRLGSGLSVIKPGEVEGVVIAGMGGKLITSILEADIPLAKSFNRLILQPNLDANVLRTFLMKNQFEIVDEKIVLDEKKIYEIIVVQPSQTPVVYNELDLEFGPVLRRQSSCKVFEERWQKEYDKNNQIINQLPAHHPRIDALNHRQSLLKEVLKK</sequence>
<dbReference type="InterPro" id="IPR006901">
    <property type="entry name" value="TrmK"/>
</dbReference>
<evidence type="ECO:0000313" key="1">
    <source>
        <dbReference type="EMBL" id="BEH90535.1"/>
    </source>
</evidence>
<proteinExistence type="predicted"/>
<dbReference type="PANTHER" id="PTHR38451">
    <property type="entry name" value="TRNA (ADENINE(22)-N(1))-METHYLTRANSFERASE"/>
    <property type="match status" value="1"/>
</dbReference>
<dbReference type="EMBL" id="AP028127">
    <property type="protein sequence ID" value="BEH90535.1"/>
    <property type="molecule type" value="Genomic_DNA"/>
</dbReference>
<dbReference type="InterPro" id="IPR029063">
    <property type="entry name" value="SAM-dependent_MTases_sf"/>
</dbReference>
<gene>
    <name evidence="1" type="ORF">T23_06370</name>
</gene>
<dbReference type="SUPFAM" id="SSF53335">
    <property type="entry name" value="S-adenosyl-L-methionine-dependent methyltransferases"/>
    <property type="match status" value="1"/>
</dbReference>
<keyword evidence="1" id="KW-0489">Methyltransferase</keyword>
<accession>A0ABM8ILI5</accession>
<dbReference type="PANTHER" id="PTHR38451:SF1">
    <property type="entry name" value="TRNA (ADENINE(22)-N(1))-METHYLTRANSFERASE"/>
    <property type="match status" value="1"/>
</dbReference>
<dbReference type="Gene3D" id="3.40.50.150">
    <property type="entry name" value="Vaccinia Virus protein VP39"/>
    <property type="match status" value="1"/>
</dbReference>
<name>A0ABM8ILI5_9FIRM</name>
<reference evidence="1" key="1">
    <citation type="journal article" date="2024" name="Int. J. Syst. Evol. Microbiol.">
        <title>Turicibacter faecis sp. nov., isolated from faeces of heart failure mouse model.</title>
        <authorList>
            <person name="Imamura Y."/>
            <person name="Motooka D."/>
            <person name="Nakajima Y."/>
            <person name="Ito S."/>
            <person name="Kitakaze M."/>
            <person name="Iida T."/>
            <person name="Nakamura S."/>
        </authorList>
    </citation>
    <scope>NUCLEOTIDE SEQUENCE</scope>
    <source>
        <strain evidence="1">TC023</strain>
    </source>
</reference>
<dbReference type="Gene3D" id="1.10.287.1890">
    <property type="match status" value="1"/>
</dbReference>
<dbReference type="GO" id="GO:0032259">
    <property type="term" value="P:methylation"/>
    <property type="evidence" value="ECO:0007669"/>
    <property type="project" value="UniProtKB-KW"/>
</dbReference>
<dbReference type="RefSeq" id="WP_161831967.1">
    <property type="nucleotide sequence ID" value="NZ_AP028127.1"/>
</dbReference>
<organism evidence="1 2">
    <name type="scientific">Turicibacter faecis</name>
    <dbReference type="NCBI Taxonomy" id="2963365"/>
    <lineage>
        <taxon>Bacteria</taxon>
        <taxon>Bacillati</taxon>
        <taxon>Bacillota</taxon>
        <taxon>Erysipelotrichia</taxon>
        <taxon>Erysipelotrichales</taxon>
        <taxon>Turicibacteraceae</taxon>
        <taxon>Turicibacter</taxon>
    </lineage>
</organism>
<keyword evidence="1" id="KW-0808">Transferase</keyword>
<evidence type="ECO:0000313" key="2">
    <source>
        <dbReference type="Proteomes" id="UP001432099"/>
    </source>
</evidence>
<protein>
    <submittedName>
        <fullName evidence="1">SAM-dependent methyltransferase</fullName>
    </submittedName>
</protein>